<dbReference type="EMBL" id="CP090165">
    <property type="protein sequence ID" value="UJO15478.1"/>
    <property type="molecule type" value="Genomic_DNA"/>
</dbReference>
<keyword evidence="1" id="KW-0175">Coiled coil</keyword>
<evidence type="ECO:0000313" key="4">
    <source>
        <dbReference type="Proteomes" id="UP000756132"/>
    </source>
</evidence>
<gene>
    <name evidence="3" type="ORF">CLAFUR5_08408</name>
</gene>
<feature type="region of interest" description="Disordered" evidence="2">
    <location>
        <begin position="72"/>
        <end position="92"/>
    </location>
</feature>
<dbReference type="GeneID" id="71988286"/>
<reference evidence="3" key="1">
    <citation type="submission" date="2021-12" db="EMBL/GenBank/DDBJ databases">
        <authorList>
            <person name="Zaccaron A."/>
            <person name="Stergiopoulos I."/>
        </authorList>
    </citation>
    <scope>NUCLEOTIDE SEQUENCE</scope>
    <source>
        <strain evidence="3">Race5_Kim</strain>
    </source>
</reference>
<reference evidence="3" key="2">
    <citation type="journal article" date="2022" name="Microb. Genom.">
        <title>A chromosome-scale genome assembly of the tomato pathogen Cladosporium fulvum reveals a compartmentalized genome architecture and the presence of a dispensable chromosome.</title>
        <authorList>
            <person name="Zaccaron A.Z."/>
            <person name="Chen L.H."/>
            <person name="Samaras A."/>
            <person name="Stergiopoulos I."/>
        </authorList>
    </citation>
    <scope>NUCLEOTIDE SEQUENCE</scope>
    <source>
        <strain evidence="3">Race5_Kim</strain>
    </source>
</reference>
<evidence type="ECO:0000256" key="2">
    <source>
        <dbReference type="SAM" id="MobiDB-lite"/>
    </source>
</evidence>
<dbReference type="KEGG" id="ffu:CLAFUR5_08408"/>
<name>A0A9Q8P6X4_PASFU</name>
<feature type="compositionally biased region" description="Basic residues" evidence="2">
    <location>
        <begin position="171"/>
        <end position="183"/>
    </location>
</feature>
<sequence>MADNAALAAQLAQVQRKRQQLQELMDLERQEADITAALQVPAHHTGRNFFNPLPTLPAPPAQPAFVQDAKPHLEGSREQPIALDETPPPSPRTRIKREEEEHLALLGELDSYVQQVRSPDMVLENGPIPKTEERKRGKACAECRARRVRCKHRNREPISPEAETIAPVSPRKAKSKAKAKAKAKPLDQAPSKGQYSSVSEDANYESIIKAVDSDDYVELACPFCQANCYINHRKNLFFFRGAAGLVGHISICHASQKWEGFRNRSVAERCVRRTLTAEEADAVRNGRHDVFVVDQVLASGAEEGSHVKKERRKRKRGEMGGRVLDDTIAGVEEDEVAAPPISTERKSPSTRANSTRLVKEPSSGAEDVAKLRHGHAIPGPETRASSMVTDNGKRARKTAPGGPLGHR</sequence>
<accession>A0A9Q8P6X4</accession>
<dbReference type="RefSeq" id="XP_047759844.1">
    <property type="nucleotide sequence ID" value="XM_047907556.1"/>
</dbReference>
<evidence type="ECO:0000256" key="1">
    <source>
        <dbReference type="SAM" id="Coils"/>
    </source>
</evidence>
<dbReference type="Proteomes" id="UP000756132">
    <property type="component" value="Chromosome 3"/>
</dbReference>
<organism evidence="3 4">
    <name type="scientific">Passalora fulva</name>
    <name type="common">Tomato leaf mold</name>
    <name type="synonym">Cladosporium fulvum</name>
    <dbReference type="NCBI Taxonomy" id="5499"/>
    <lineage>
        <taxon>Eukaryota</taxon>
        <taxon>Fungi</taxon>
        <taxon>Dikarya</taxon>
        <taxon>Ascomycota</taxon>
        <taxon>Pezizomycotina</taxon>
        <taxon>Dothideomycetes</taxon>
        <taxon>Dothideomycetidae</taxon>
        <taxon>Mycosphaerellales</taxon>
        <taxon>Mycosphaerellaceae</taxon>
        <taxon>Fulvia</taxon>
    </lineage>
</organism>
<feature type="coiled-coil region" evidence="1">
    <location>
        <begin position="4"/>
        <end position="31"/>
    </location>
</feature>
<protein>
    <submittedName>
        <fullName evidence="3">Uncharacterized protein</fullName>
    </submittedName>
</protein>
<dbReference type="AlphaFoldDB" id="A0A9Q8P6X4"/>
<proteinExistence type="predicted"/>
<evidence type="ECO:0000313" key="3">
    <source>
        <dbReference type="EMBL" id="UJO15478.1"/>
    </source>
</evidence>
<feature type="region of interest" description="Disordered" evidence="2">
    <location>
        <begin position="302"/>
        <end position="407"/>
    </location>
</feature>
<feature type="region of interest" description="Disordered" evidence="2">
    <location>
        <begin position="161"/>
        <end position="197"/>
    </location>
</feature>
<keyword evidence="4" id="KW-1185">Reference proteome</keyword>
<dbReference type="OrthoDB" id="10664201at2759"/>